<dbReference type="PANTHER" id="PTHR43790:SF3">
    <property type="entry name" value="D-ALLOSE IMPORT ATP-BINDING PROTEIN ALSA-RELATED"/>
    <property type="match status" value="1"/>
</dbReference>
<keyword evidence="9" id="KW-0472">Membrane</keyword>
<evidence type="ECO:0000256" key="3">
    <source>
        <dbReference type="ARBA" id="ARBA00022475"/>
    </source>
</evidence>
<dbReference type="CDD" id="cd03215">
    <property type="entry name" value="ABC_Carb_Monos_II"/>
    <property type="match status" value="1"/>
</dbReference>
<protein>
    <submittedName>
        <fullName evidence="11">Sugar ABC transporter ATP-binding protein</fullName>
    </submittedName>
</protein>
<dbReference type="Pfam" id="PF00005">
    <property type="entry name" value="ABC_tran"/>
    <property type="match status" value="2"/>
</dbReference>
<keyword evidence="5" id="KW-0677">Repeat</keyword>
<keyword evidence="4" id="KW-0762">Sugar transport</keyword>
<dbReference type="InterPro" id="IPR003439">
    <property type="entry name" value="ABC_transporter-like_ATP-bd"/>
</dbReference>
<dbReference type="InterPro" id="IPR050107">
    <property type="entry name" value="ABC_carbohydrate_import_ATPase"/>
</dbReference>
<evidence type="ECO:0000256" key="1">
    <source>
        <dbReference type="ARBA" id="ARBA00006526"/>
    </source>
</evidence>
<dbReference type="EMBL" id="PIQI01000029">
    <property type="protein sequence ID" value="PJZ02946.1"/>
    <property type="molecule type" value="Genomic_DNA"/>
</dbReference>
<dbReference type="Gene3D" id="3.40.50.300">
    <property type="entry name" value="P-loop containing nucleotide triphosphate hydrolases"/>
    <property type="match status" value="2"/>
</dbReference>
<dbReference type="InterPro" id="IPR027417">
    <property type="entry name" value="P-loop_NTPase"/>
</dbReference>
<keyword evidence="2" id="KW-0813">Transport</keyword>
<dbReference type="InterPro" id="IPR017871">
    <property type="entry name" value="ABC_transporter-like_CS"/>
</dbReference>
<dbReference type="Proteomes" id="UP000232062">
    <property type="component" value="Unassembled WGS sequence"/>
</dbReference>
<dbReference type="RefSeq" id="WP_100703906.1">
    <property type="nucleotide sequence ID" value="NZ_MLFP01000003.1"/>
</dbReference>
<evidence type="ECO:0000259" key="10">
    <source>
        <dbReference type="PROSITE" id="PS50893"/>
    </source>
</evidence>
<dbReference type="AlphaFoldDB" id="A0A2M9W5X6"/>
<comment type="similarity">
    <text evidence="1">Belongs to the ABC transporter superfamily. Drug exporter-2 (TC 3.A.1.117) family.</text>
</comment>
<dbReference type="SUPFAM" id="SSF52540">
    <property type="entry name" value="P-loop containing nucleoside triphosphate hydrolases"/>
    <property type="match status" value="2"/>
</dbReference>
<keyword evidence="8" id="KW-1278">Translocase</keyword>
<organism evidence="11 12">
    <name type="scientific">Pantoea rodasii</name>
    <dbReference type="NCBI Taxonomy" id="1076549"/>
    <lineage>
        <taxon>Bacteria</taxon>
        <taxon>Pseudomonadati</taxon>
        <taxon>Pseudomonadota</taxon>
        <taxon>Gammaproteobacteria</taxon>
        <taxon>Enterobacterales</taxon>
        <taxon>Erwiniaceae</taxon>
        <taxon>Pantoea</taxon>
    </lineage>
</organism>
<keyword evidence="7 11" id="KW-0067">ATP-binding</keyword>
<reference evidence="11 12" key="1">
    <citation type="submission" date="2017-11" db="EMBL/GenBank/DDBJ databases">
        <title>The genome sequence of Pantoea rodasii DSM 26611.</title>
        <authorList>
            <person name="Gao J."/>
            <person name="Mao X."/>
            <person name="Sun J."/>
        </authorList>
    </citation>
    <scope>NUCLEOTIDE SEQUENCE [LARGE SCALE GENOMIC DNA]</scope>
    <source>
        <strain evidence="11 12">DSM 26611</strain>
    </source>
</reference>
<feature type="domain" description="ABC transporter" evidence="10">
    <location>
        <begin position="4"/>
        <end position="247"/>
    </location>
</feature>
<dbReference type="PANTHER" id="PTHR43790">
    <property type="entry name" value="CARBOHYDRATE TRANSPORT ATP-BINDING PROTEIN MG119-RELATED"/>
    <property type="match status" value="1"/>
</dbReference>
<keyword evidence="6" id="KW-0547">Nucleotide-binding</keyword>
<dbReference type="OrthoDB" id="9776369at2"/>
<evidence type="ECO:0000256" key="9">
    <source>
        <dbReference type="ARBA" id="ARBA00023136"/>
    </source>
</evidence>
<proteinExistence type="inferred from homology"/>
<gene>
    <name evidence="11" type="ORF">PRCB_22990</name>
</gene>
<evidence type="ECO:0000256" key="8">
    <source>
        <dbReference type="ARBA" id="ARBA00022967"/>
    </source>
</evidence>
<evidence type="ECO:0000256" key="7">
    <source>
        <dbReference type="ARBA" id="ARBA00022840"/>
    </source>
</evidence>
<dbReference type="SMART" id="SM00382">
    <property type="entry name" value="AAA"/>
    <property type="match status" value="2"/>
</dbReference>
<dbReference type="STRING" id="1076549.HA45_05285"/>
<evidence type="ECO:0000313" key="12">
    <source>
        <dbReference type="Proteomes" id="UP000232062"/>
    </source>
</evidence>
<keyword evidence="3" id="KW-1003">Cell membrane</keyword>
<comment type="caution">
    <text evidence="11">The sequence shown here is derived from an EMBL/GenBank/DDBJ whole genome shotgun (WGS) entry which is preliminary data.</text>
</comment>
<sequence length="533" mass="57963">MAQLSLDRIGHSYGRNRVLANINVQIASGEVVGILGENGAGKSTLLNILSGTLRPTTGTVQLNDRTLTLDNYRQANLQGIWRIFQDPALIGNLPVYESLFLGHEQKFSRYGVLQKRAMMTEARHIVSHMGLDVDVKAAMLSYDFATRQALEVARAVMLPKVLNLPAGFVLFDEPTTGLSRAEVSRLLNLMSSLRQQGVGVVFVSHRLQEVFEVCDRLVILKDGEQVSEGKVSEYSETRIHKLMVGRAVTRETQPPAAPSSDHIALSVTALSASSRLRAGTRRGALHMVSFSLQKGEIVGIGGLLGSGKGQLLRILAGIEPAESGDVALNQRALRGSFRQRLQQGVAFISGDRPHEALILSQSVTSNISLPGGQNSPRGFTNWLGLWRTRYERQVTREMIDALNIKTRAGQTVGSLSGGNQQKVSLARWIHRQPALLLIENPTAGVDVGAKADIYALLRQLAAAGTTILYVSDDLPELLSLSHRILIMRDGQLVTDISAQSEQATEHDLVADMIGSAESPSSFHSGDTDEYRLA</sequence>
<accession>A0A2M9W5X6</accession>
<feature type="domain" description="ABC transporter" evidence="10">
    <location>
        <begin position="270"/>
        <end position="514"/>
    </location>
</feature>
<dbReference type="GO" id="GO:0005524">
    <property type="term" value="F:ATP binding"/>
    <property type="evidence" value="ECO:0007669"/>
    <property type="project" value="UniProtKB-KW"/>
</dbReference>
<evidence type="ECO:0000256" key="2">
    <source>
        <dbReference type="ARBA" id="ARBA00022448"/>
    </source>
</evidence>
<evidence type="ECO:0000313" key="11">
    <source>
        <dbReference type="EMBL" id="PJZ02946.1"/>
    </source>
</evidence>
<dbReference type="PROSITE" id="PS50893">
    <property type="entry name" value="ABC_TRANSPORTER_2"/>
    <property type="match status" value="2"/>
</dbReference>
<evidence type="ECO:0000256" key="4">
    <source>
        <dbReference type="ARBA" id="ARBA00022597"/>
    </source>
</evidence>
<dbReference type="InterPro" id="IPR003593">
    <property type="entry name" value="AAA+_ATPase"/>
</dbReference>
<evidence type="ECO:0000256" key="6">
    <source>
        <dbReference type="ARBA" id="ARBA00022741"/>
    </source>
</evidence>
<name>A0A2M9W5X6_9GAMM</name>
<evidence type="ECO:0000256" key="5">
    <source>
        <dbReference type="ARBA" id="ARBA00022737"/>
    </source>
</evidence>
<dbReference type="GO" id="GO:0016887">
    <property type="term" value="F:ATP hydrolysis activity"/>
    <property type="evidence" value="ECO:0007669"/>
    <property type="project" value="InterPro"/>
</dbReference>
<dbReference type="PROSITE" id="PS00211">
    <property type="entry name" value="ABC_TRANSPORTER_1"/>
    <property type="match status" value="1"/>
</dbReference>
<keyword evidence="12" id="KW-1185">Reference proteome</keyword>
<dbReference type="CDD" id="cd03216">
    <property type="entry name" value="ABC_Carb_Monos_I"/>
    <property type="match status" value="1"/>
</dbReference>